<dbReference type="Pfam" id="PF20371">
    <property type="entry name" value="DUF6666"/>
    <property type="match status" value="1"/>
</dbReference>
<evidence type="ECO:0000256" key="1">
    <source>
        <dbReference type="SAM" id="SignalP"/>
    </source>
</evidence>
<reference evidence="2 3" key="1">
    <citation type="submission" date="2019-02" db="EMBL/GenBank/DDBJ databases">
        <title>Deep-cultivation of Planctomycetes and their phenomic and genomic characterization uncovers novel biology.</title>
        <authorList>
            <person name="Wiegand S."/>
            <person name="Jogler M."/>
            <person name="Boedeker C."/>
            <person name="Pinto D."/>
            <person name="Vollmers J."/>
            <person name="Rivas-Marin E."/>
            <person name="Kohn T."/>
            <person name="Peeters S.H."/>
            <person name="Heuer A."/>
            <person name="Rast P."/>
            <person name="Oberbeckmann S."/>
            <person name="Bunk B."/>
            <person name="Jeske O."/>
            <person name="Meyerdierks A."/>
            <person name="Storesund J.E."/>
            <person name="Kallscheuer N."/>
            <person name="Luecker S."/>
            <person name="Lage O.M."/>
            <person name="Pohl T."/>
            <person name="Merkel B.J."/>
            <person name="Hornburger P."/>
            <person name="Mueller R.-W."/>
            <person name="Bruemmer F."/>
            <person name="Labrenz M."/>
            <person name="Spormann A.M."/>
            <person name="Op den Camp H."/>
            <person name="Overmann J."/>
            <person name="Amann R."/>
            <person name="Jetten M.S.M."/>
            <person name="Mascher T."/>
            <person name="Medema M.H."/>
            <person name="Devos D.P."/>
            <person name="Kaster A.-K."/>
            <person name="Ovreas L."/>
            <person name="Rohde M."/>
            <person name="Galperin M.Y."/>
            <person name="Jogler C."/>
        </authorList>
    </citation>
    <scope>NUCLEOTIDE SEQUENCE [LARGE SCALE GENOMIC DNA]</scope>
    <source>
        <strain evidence="2 3">Pla175</strain>
    </source>
</reference>
<keyword evidence="1" id="KW-0732">Signal</keyword>
<dbReference type="KEGG" id="pnd:Pla175_18250"/>
<dbReference type="AlphaFoldDB" id="A0A518DAC9"/>
<evidence type="ECO:0008006" key="4">
    <source>
        <dbReference type="Google" id="ProtNLM"/>
    </source>
</evidence>
<evidence type="ECO:0000313" key="3">
    <source>
        <dbReference type="Proteomes" id="UP000317429"/>
    </source>
</evidence>
<evidence type="ECO:0000313" key="2">
    <source>
        <dbReference type="EMBL" id="QDU88447.1"/>
    </source>
</evidence>
<feature type="signal peptide" evidence="1">
    <location>
        <begin position="1"/>
        <end position="20"/>
    </location>
</feature>
<organism evidence="2 3">
    <name type="scientific">Pirellulimonas nuda</name>
    <dbReference type="NCBI Taxonomy" id="2528009"/>
    <lineage>
        <taxon>Bacteria</taxon>
        <taxon>Pseudomonadati</taxon>
        <taxon>Planctomycetota</taxon>
        <taxon>Planctomycetia</taxon>
        <taxon>Pirellulales</taxon>
        <taxon>Lacipirellulaceae</taxon>
        <taxon>Pirellulimonas</taxon>
    </lineage>
</organism>
<dbReference type="EMBL" id="CP036291">
    <property type="protein sequence ID" value="QDU88447.1"/>
    <property type="molecule type" value="Genomic_DNA"/>
</dbReference>
<dbReference type="RefSeq" id="WP_145283378.1">
    <property type="nucleotide sequence ID" value="NZ_CP036291.1"/>
</dbReference>
<name>A0A518DAC9_9BACT</name>
<protein>
    <recommendedName>
        <fullName evidence="4">Transporter</fullName>
    </recommendedName>
</protein>
<dbReference type="InterPro" id="IPR046607">
    <property type="entry name" value="DUF6666"/>
</dbReference>
<gene>
    <name evidence="2" type="ORF">Pla175_18250</name>
</gene>
<feature type="chain" id="PRO_5021753134" description="Transporter" evidence="1">
    <location>
        <begin position="21"/>
        <end position="335"/>
    </location>
</feature>
<dbReference type="Proteomes" id="UP000317429">
    <property type="component" value="Chromosome"/>
</dbReference>
<accession>A0A518DAC9</accession>
<proteinExistence type="predicted"/>
<keyword evidence="3" id="KW-1185">Reference proteome</keyword>
<sequence length="335" mass="35617" precursor="true">MRLLFLMGVSVLACCPGASAAVPAPSAELLPVDPIGPSVALTEFTTEAVQPVSLCDCCACGPSAYWYDELTLFAGIDGSKQPQDFGVNANLGAQLQFNLGLPVSREYGIGAQIGSSLIPSTNAVQVYDLVGETTDRLQSYTTVGLYQRTPSGFAWGFVYDFLYEDSYDQFSLGQWRVRGAFDVGPRSEVGLTAHLSGQDASGEFNAAGLGGPKPLTLRPIAQGSLYWRRFWETGTQTTLWFGLAEGHGENNAVTGPAADKDESFVMGADILAPLNDYLAIYGETNLIMPPDTGTVDAFLGVQFFPGGGAKRARRTPFAPLLPVAAPTSFSVDLVQ</sequence>
<dbReference type="OrthoDB" id="213964at2"/>